<gene>
    <name evidence="2" type="ORF">DEB45_08965</name>
</gene>
<dbReference type="Pfam" id="PF13365">
    <property type="entry name" value="Trypsin_2"/>
    <property type="match status" value="1"/>
</dbReference>
<dbReference type="SUPFAM" id="SSF50494">
    <property type="entry name" value="Trypsin-like serine proteases"/>
    <property type="match status" value="1"/>
</dbReference>
<feature type="signal peptide" evidence="1">
    <location>
        <begin position="1"/>
        <end position="17"/>
    </location>
</feature>
<evidence type="ECO:0000256" key="1">
    <source>
        <dbReference type="SAM" id="SignalP"/>
    </source>
</evidence>
<feature type="chain" id="PRO_5016900434" evidence="1">
    <location>
        <begin position="18"/>
        <end position="251"/>
    </location>
</feature>
<dbReference type="GO" id="GO:0008233">
    <property type="term" value="F:peptidase activity"/>
    <property type="evidence" value="ECO:0007669"/>
    <property type="project" value="UniProtKB-KW"/>
</dbReference>
<sequence length="251" mass="26683">MKVLFFILLVWVYPATAAVQRHFVDVVEEVTDSVGAIALMTPLESNAPSILGTGFVVTGGKTVITNYHVVEKPLDPSIVQYFVFLSGTGQIVKQVKAEVAAIDPLHDLAVLTLEQSLPALTLGDSDMLPPGSDIAFTGFPIGAALGLYPATHKGIVAAITPDVIPVASARQLTLEMLKREGRDQLLYQLDATAFPGNSGSPVYEPATGRVIGIINKVIVKDTKESALSSPSGISYAVPVNYITKLLERANQ</sequence>
<comment type="caution">
    <text evidence="2">The sequence shown here is derived from an EMBL/GenBank/DDBJ whole genome shotgun (WGS) entry which is preliminary data.</text>
</comment>
<dbReference type="Gene3D" id="2.40.10.10">
    <property type="entry name" value="Trypsin-like serine proteases"/>
    <property type="match status" value="2"/>
</dbReference>
<dbReference type="PANTHER" id="PTHR43019:SF23">
    <property type="entry name" value="PROTEASE DO-LIKE 5, CHLOROPLASTIC"/>
    <property type="match status" value="1"/>
</dbReference>
<accession>A0A358DZ00</accession>
<dbReference type="InterPro" id="IPR043504">
    <property type="entry name" value="Peptidase_S1_PA_chymotrypsin"/>
</dbReference>
<dbReference type="EMBL" id="DONK01000129">
    <property type="protein sequence ID" value="HBU51380.1"/>
    <property type="molecule type" value="Genomic_DNA"/>
</dbReference>
<name>A0A358DZ00_9ALTE</name>
<dbReference type="InterPro" id="IPR009003">
    <property type="entry name" value="Peptidase_S1_PA"/>
</dbReference>
<dbReference type="AlphaFoldDB" id="A0A358DZ00"/>
<keyword evidence="1" id="KW-0732">Signal</keyword>
<reference evidence="2 3" key="1">
    <citation type="journal article" date="2018" name="Nat. Biotechnol.">
        <title>A standardized bacterial taxonomy based on genome phylogeny substantially revises the tree of life.</title>
        <authorList>
            <person name="Parks D.H."/>
            <person name="Chuvochina M."/>
            <person name="Waite D.W."/>
            <person name="Rinke C."/>
            <person name="Skarshewski A."/>
            <person name="Chaumeil P.A."/>
            <person name="Hugenholtz P."/>
        </authorList>
    </citation>
    <scope>NUCLEOTIDE SEQUENCE [LARGE SCALE GENOMIC DNA]</scope>
    <source>
        <strain evidence="2">UBA11621</strain>
    </source>
</reference>
<protein>
    <submittedName>
        <fullName evidence="2">Serine protease</fullName>
    </submittedName>
</protein>
<dbReference type="PANTHER" id="PTHR43019">
    <property type="entry name" value="SERINE ENDOPROTEASE DEGS"/>
    <property type="match status" value="1"/>
</dbReference>
<evidence type="ECO:0000313" key="2">
    <source>
        <dbReference type="EMBL" id="HBU51380.1"/>
    </source>
</evidence>
<organism evidence="2 3">
    <name type="scientific">Alteromonas australica</name>
    <dbReference type="NCBI Taxonomy" id="589873"/>
    <lineage>
        <taxon>Bacteria</taxon>
        <taxon>Pseudomonadati</taxon>
        <taxon>Pseudomonadota</taxon>
        <taxon>Gammaproteobacteria</taxon>
        <taxon>Alteromonadales</taxon>
        <taxon>Alteromonadaceae</taxon>
        <taxon>Alteromonas/Salinimonas group</taxon>
        <taxon>Alteromonas</taxon>
    </lineage>
</organism>
<proteinExistence type="predicted"/>
<dbReference type="Proteomes" id="UP000264779">
    <property type="component" value="Unassembled WGS sequence"/>
</dbReference>
<evidence type="ECO:0000313" key="3">
    <source>
        <dbReference type="Proteomes" id="UP000264779"/>
    </source>
</evidence>
<keyword evidence="2" id="KW-0378">Hydrolase</keyword>
<dbReference type="GO" id="GO:0006508">
    <property type="term" value="P:proteolysis"/>
    <property type="evidence" value="ECO:0007669"/>
    <property type="project" value="UniProtKB-KW"/>
</dbReference>
<keyword evidence="2" id="KW-0645">Protease</keyword>